<dbReference type="OrthoDB" id="9760776at2"/>
<dbReference type="Pfam" id="PF00664">
    <property type="entry name" value="ABC_membrane"/>
    <property type="match status" value="1"/>
</dbReference>
<gene>
    <name evidence="11" type="ORF">BE15_35015</name>
</gene>
<dbReference type="PROSITE" id="PS50929">
    <property type="entry name" value="ABC_TM1F"/>
    <property type="match status" value="1"/>
</dbReference>
<evidence type="ECO:0000313" key="11">
    <source>
        <dbReference type="EMBL" id="KYF70740.1"/>
    </source>
</evidence>
<feature type="transmembrane region" description="Helical" evidence="8">
    <location>
        <begin position="121"/>
        <end position="142"/>
    </location>
</feature>
<evidence type="ECO:0000256" key="4">
    <source>
        <dbReference type="ARBA" id="ARBA00022840"/>
    </source>
</evidence>
<dbReference type="Pfam" id="PF00005">
    <property type="entry name" value="ABC_tran"/>
    <property type="match status" value="1"/>
</dbReference>
<dbReference type="InterPro" id="IPR039421">
    <property type="entry name" value="Type_1_exporter"/>
</dbReference>
<keyword evidence="2 8" id="KW-0812">Transmembrane</keyword>
<feature type="domain" description="ABC transmembrane type-1" evidence="10">
    <location>
        <begin position="16"/>
        <end position="291"/>
    </location>
</feature>
<evidence type="ECO:0000256" key="8">
    <source>
        <dbReference type="SAM" id="Phobius"/>
    </source>
</evidence>
<sequence>MSVLGFLVRRALRPLLLAIAAGVISGLAGAGIIALVQEALSAQGRPAAQLAWAFAGLAVLGVASKAVSQVLLTRLGQAMIAELRMQLGRRILEAPLRRIEQLGPHRLMAALNDDPAVITQAYVFLPLLCVNVATVLGCLAYIGLISWSALAIVLGAMGLGAVLFRAHDGRAVRAFARARETSDALFQHFRGLTSGIKELKMHGGRGRAFLQGALGESLTSYQRDYVAGTTEFAVAIGWGTLLFYAVLGLTLFALPTWAGLTQPAMSGVVLAMLFLLTPFAQTVEFLPAVGRASVALSKVSNLGLALAPEPEIEAREPPRQGGAEGPPAAFERLELTGVTHRYYREKEDGSFQLGPIDLTFQPGEIVYLVGGNGSGKTTLSLLLLGLYAPESGEIRLDGVPIDDRNRERYRQLFSVVFAEYHLFERLLGLSGPDLDERARRYLERLQLDHRVRVEDGALRVTGLSQGQRKRLALLTAYLEDRPFYVFDEWASDQDPHFRKVFYTELLPELRARGKTALVITHDDQYFALADRCLRLDFGRLTELPAAADEGDEAPRAAREERAASARADEGGRARSAHARRLQIEQRAAQETGARGREAVAATEQET</sequence>
<dbReference type="GO" id="GO:0034040">
    <property type="term" value="F:ATPase-coupled lipid transmembrane transporter activity"/>
    <property type="evidence" value="ECO:0007669"/>
    <property type="project" value="TreeGrafter"/>
</dbReference>
<dbReference type="InterPro" id="IPR027417">
    <property type="entry name" value="P-loop_NTPase"/>
</dbReference>
<feature type="domain" description="ABC transporter" evidence="9">
    <location>
        <begin position="333"/>
        <end position="562"/>
    </location>
</feature>
<dbReference type="RefSeq" id="WP_061607452.1">
    <property type="nucleotide sequence ID" value="NZ_JEMA01000376.1"/>
</dbReference>
<name>A0A150QRZ3_SORCE</name>
<proteinExistence type="predicted"/>
<dbReference type="Gene3D" id="3.40.50.300">
    <property type="entry name" value="P-loop containing nucleotide triphosphate hydrolases"/>
    <property type="match status" value="1"/>
</dbReference>
<dbReference type="InterPro" id="IPR003593">
    <property type="entry name" value="AAA+_ATPase"/>
</dbReference>
<organism evidence="11 12">
    <name type="scientific">Sorangium cellulosum</name>
    <name type="common">Polyangium cellulosum</name>
    <dbReference type="NCBI Taxonomy" id="56"/>
    <lineage>
        <taxon>Bacteria</taxon>
        <taxon>Pseudomonadati</taxon>
        <taxon>Myxococcota</taxon>
        <taxon>Polyangia</taxon>
        <taxon>Polyangiales</taxon>
        <taxon>Polyangiaceae</taxon>
        <taxon>Sorangium</taxon>
    </lineage>
</organism>
<dbReference type="GO" id="GO:1904680">
    <property type="term" value="F:peptide transmembrane transporter activity"/>
    <property type="evidence" value="ECO:0007669"/>
    <property type="project" value="InterPro"/>
</dbReference>
<dbReference type="SUPFAM" id="SSF52540">
    <property type="entry name" value="P-loop containing nucleoside triphosphate hydrolases"/>
    <property type="match status" value="1"/>
</dbReference>
<keyword evidence="5 8" id="KW-1133">Transmembrane helix</keyword>
<dbReference type="Gene3D" id="1.20.1560.10">
    <property type="entry name" value="ABC transporter type 1, transmembrane domain"/>
    <property type="match status" value="1"/>
</dbReference>
<dbReference type="InterPro" id="IPR011527">
    <property type="entry name" value="ABC1_TM_dom"/>
</dbReference>
<reference evidence="11 12" key="1">
    <citation type="submission" date="2014-02" db="EMBL/GenBank/DDBJ databases">
        <title>The small core and large imbalanced accessory genome model reveals a collaborative survival strategy of Sorangium cellulosum strains in nature.</title>
        <authorList>
            <person name="Han K."/>
            <person name="Peng R."/>
            <person name="Blom J."/>
            <person name="Li Y.-Z."/>
        </authorList>
    </citation>
    <scope>NUCLEOTIDE SEQUENCE [LARGE SCALE GENOMIC DNA]</scope>
    <source>
        <strain evidence="11 12">So0008-312</strain>
    </source>
</reference>
<dbReference type="GO" id="GO:0015833">
    <property type="term" value="P:peptide transport"/>
    <property type="evidence" value="ECO:0007669"/>
    <property type="project" value="InterPro"/>
</dbReference>
<feature type="region of interest" description="Disordered" evidence="7">
    <location>
        <begin position="546"/>
        <end position="606"/>
    </location>
</feature>
<evidence type="ECO:0000313" key="12">
    <source>
        <dbReference type="Proteomes" id="UP000075260"/>
    </source>
</evidence>
<keyword evidence="4 11" id="KW-0067">ATP-binding</keyword>
<evidence type="ECO:0000256" key="2">
    <source>
        <dbReference type="ARBA" id="ARBA00022692"/>
    </source>
</evidence>
<dbReference type="EMBL" id="JEMA01000376">
    <property type="protein sequence ID" value="KYF70740.1"/>
    <property type="molecule type" value="Genomic_DNA"/>
</dbReference>
<dbReference type="PANTHER" id="PTHR24221">
    <property type="entry name" value="ATP-BINDING CASSETTE SUB-FAMILY B"/>
    <property type="match status" value="1"/>
</dbReference>
<dbReference type="InterPro" id="IPR003439">
    <property type="entry name" value="ABC_transporter-like_ATP-bd"/>
</dbReference>
<dbReference type="PROSITE" id="PS00211">
    <property type="entry name" value="ABC_TRANSPORTER_1"/>
    <property type="match status" value="1"/>
</dbReference>
<feature type="transmembrane region" description="Helical" evidence="8">
    <location>
        <begin position="12"/>
        <end position="35"/>
    </location>
</feature>
<protein>
    <submittedName>
        <fullName evidence="11">ABC transporter ATP-binding protein</fullName>
    </submittedName>
</protein>
<evidence type="ECO:0000256" key="7">
    <source>
        <dbReference type="SAM" id="MobiDB-lite"/>
    </source>
</evidence>
<feature type="transmembrane region" description="Helical" evidence="8">
    <location>
        <begin position="264"/>
        <end position="283"/>
    </location>
</feature>
<evidence type="ECO:0000259" key="10">
    <source>
        <dbReference type="PROSITE" id="PS50929"/>
    </source>
</evidence>
<accession>A0A150QRZ3</accession>
<dbReference type="PROSITE" id="PS50893">
    <property type="entry name" value="ABC_TRANSPORTER_2"/>
    <property type="match status" value="1"/>
</dbReference>
<comment type="caution">
    <text evidence="11">The sequence shown here is derived from an EMBL/GenBank/DDBJ whole genome shotgun (WGS) entry which is preliminary data.</text>
</comment>
<dbReference type="NCBIfam" id="TIGR01194">
    <property type="entry name" value="cyc_pep_trnsptr"/>
    <property type="match status" value="1"/>
</dbReference>
<keyword evidence="3" id="KW-0547">Nucleotide-binding</keyword>
<evidence type="ECO:0000259" key="9">
    <source>
        <dbReference type="PROSITE" id="PS50893"/>
    </source>
</evidence>
<dbReference type="GO" id="GO:0016887">
    <property type="term" value="F:ATP hydrolysis activity"/>
    <property type="evidence" value="ECO:0007669"/>
    <property type="project" value="InterPro"/>
</dbReference>
<feature type="transmembrane region" description="Helical" evidence="8">
    <location>
        <begin position="232"/>
        <end position="258"/>
    </location>
</feature>
<dbReference type="InterPro" id="IPR005898">
    <property type="entry name" value="Cyc_pep_transpt_SyrD/YojI"/>
</dbReference>
<dbReference type="GO" id="GO:0005886">
    <property type="term" value="C:plasma membrane"/>
    <property type="evidence" value="ECO:0007669"/>
    <property type="project" value="UniProtKB-SubCell"/>
</dbReference>
<dbReference type="PANTHER" id="PTHR24221:SF654">
    <property type="entry name" value="ATP-BINDING CASSETTE SUB-FAMILY B MEMBER 6"/>
    <property type="match status" value="1"/>
</dbReference>
<keyword evidence="6 8" id="KW-0472">Membrane</keyword>
<feature type="compositionally biased region" description="Basic and acidic residues" evidence="7">
    <location>
        <begin position="552"/>
        <end position="572"/>
    </location>
</feature>
<dbReference type="SMART" id="SM00382">
    <property type="entry name" value="AAA"/>
    <property type="match status" value="1"/>
</dbReference>
<comment type="subcellular location">
    <subcellularLocation>
        <location evidence="1">Cell membrane</location>
        <topology evidence="1">Multi-pass membrane protein</topology>
    </subcellularLocation>
</comment>
<dbReference type="InterPro" id="IPR017871">
    <property type="entry name" value="ABC_transporter-like_CS"/>
</dbReference>
<evidence type="ECO:0000256" key="6">
    <source>
        <dbReference type="ARBA" id="ARBA00023136"/>
    </source>
</evidence>
<feature type="transmembrane region" description="Helical" evidence="8">
    <location>
        <begin position="148"/>
        <end position="167"/>
    </location>
</feature>
<dbReference type="InterPro" id="IPR036640">
    <property type="entry name" value="ABC1_TM_sf"/>
</dbReference>
<dbReference type="GO" id="GO:0140359">
    <property type="term" value="F:ABC-type transporter activity"/>
    <property type="evidence" value="ECO:0007669"/>
    <property type="project" value="InterPro"/>
</dbReference>
<feature type="transmembrane region" description="Helical" evidence="8">
    <location>
        <begin position="47"/>
        <end position="67"/>
    </location>
</feature>
<dbReference type="Proteomes" id="UP000075260">
    <property type="component" value="Unassembled WGS sequence"/>
</dbReference>
<evidence type="ECO:0000256" key="5">
    <source>
        <dbReference type="ARBA" id="ARBA00022989"/>
    </source>
</evidence>
<dbReference type="SUPFAM" id="SSF90123">
    <property type="entry name" value="ABC transporter transmembrane region"/>
    <property type="match status" value="1"/>
</dbReference>
<dbReference type="AlphaFoldDB" id="A0A150QRZ3"/>
<dbReference type="GO" id="GO:0005524">
    <property type="term" value="F:ATP binding"/>
    <property type="evidence" value="ECO:0007669"/>
    <property type="project" value="UniProtKB-KW"/>
</dbReference>
<evidence type="ECO:0000256" key="1">
    <source>
        <dbReference type="ARBA" id="ARBA00004651"/>
    </source>
</evidence>
<evidence type="ECO:0000256" key="3">
    <source>
        <dbReference type="ARBA" id="ARBA00022741"/>
    </source>
</evidence>